<dbReference type="AlphaFoldDB" id="A0AAE3YSZ5"/>
<evidence type="ECO:0000256" key="2">
    <source>
        <dbReference type="SAM" id="SignalP"/>
    </source>
</evidence>
<dbReference type="EMBL" id="JAVDYB010000001">
    <property type="protein sequence ID" value="MDR7279095.1"/>
    <property type="molecule type" value="Genomic_DNA"/>
</dbReference>
<keyword evidence="2" id="KW-0732">Signal</keyword>
<comment type="caution">
    <text evidence="3">The sequence shown here is derived from an EMBL/GenBank/DDBJ whole genome shotgun (WGS) entry which is preliminary data.</text>
</comment>
<feature type="chain" id="PRO_5042098677" description="META domain-containing protein" evidence="2">
    <location>
        <begin position="20"/>
        <end position="351"/>
    </location>
</feature>
<evidence type="ECO:0000313" key="4">
    <source>
        <dbReference type="Proteomes" id="UP001183643"/>
    </source>
</evidence>
<reference evidence="3" key="1">
    <citation type="submission" date="2023-07" db="EMBL/GenBank/DDBJ databases">
        <title>Sequencing the genomes of 1000 actinobacteria strains.</title>
        <authorList>
            <person name="Klenk H.-P."/>
        </authorList>
    </citation>
    <scope>NUCLEOTIDE SEQUENCE</scope>
    <source>
        <strain evidence="3">DSM 44707</strain>
    </source>
</reference>
<feature type="compositionally biased region" description="Gly residues" evidence="1">
    <location>
        <begin position="145"/>
        <end position="177"/>
    </location>
</feature>
<sequence>MRRLPYLGMLLVLPVAACAAPGESPSAGAPSAGAPPAFTSRAEAVAAAWPAVEAATPAWTTGFVPLQGLLIAPAGLSVEQRQAFDAGWFTLTGTLPSDTPSGQVTYASAVERTPLISAAEAYRLIDQGDPPPCEPAGGKRSPGPASGGGVSGVAPGSTGGATGSTGGATGPDGGSSDGGREPAAPGPDSPVSAADSGCAKLPVTGATLGTVPLRTSRGDATVPAWLFTVGGVPGPVARVAVAAGDTAPVPSPSLAPPEAGNAANLKGAQSLVRVAGTTIDYRLGVGACDEQITPLAYETDEVIVLGGTATRSAEMCTEQLVLQPVTVTLAAPAGDRLVLDAQTGQPVILTP</sequence>
<name>A0AAE3YSZ5_9ACTN</name>
<evidence type="ECO:0000313" key="3">
    <source>
        <dbReference type="EMBL" id="MDR7279095.1"/>
    </source>
</evidence>
<feature type="signal peptide" evidence="2">
    <location>
        <begin position="1"/>
        <end position="19"/>
    </location>
</feature>
<accession>A0AAE3YSZ5</accession>
<proteinExistence type="predicted"/>
<dbReference type="RefSeq" id="WP_310372426.1">
    <property type="nucleotide sequence ID" value="NZ_JAVDYB010000001.1"/>
</dbReference>
<feature type="region of interest" description="Disordered" evidence="1">
    <location>
        <begin position="125"/>
        <end position="198"/>
    </location>
</feature>
<evidence type="ECO:0000256" key="1">
    <source>
        <dbReference type="SAM" id="MobiDB-lite"/>
    </source>
</evidence>
<protein>
    <recommendedName>
        <fullName evidence="5">META domain-containing protein</fullName>
    </recommendedName>
</protein>
<gene>
    <name evidence="3" type="ORF">J2S41_005873</name>
</gene>
<organism evidence="3 4">
    <name type="scientific">Catenuloplanes atrovinosus</name>
    <dbReference type="NCBI Taxonomy" id="137266"/>
    <lineage>
        <taxon>Bacteria</taxon>
        <taxon>Bacillati</taxon>
        <taxon>Actinomycetota</taxon>
        <taxon>Actinomycetes</taxon>
        <taxon>Micromonosporales</taxon>
        <taxon>Micromonosporaceae</taxon>
        <taxon>Catenuloplanes</taxon>
    </lineage>
</organism>
<dbReference type="Proteomes" id="UP001183643">
    <property type="component" value="Unassembled WGS sequence"/>
</dbReference>
<evidence type="ECO:0008006" key="5">
    <source>
        <dbReference type="Google" id="ProtNLM"/>
    </source>
</evidence>
<keyword evidence="4" id="KW-1185">Reference proteome</keyword>